<name>A0A9P7BYJ1_RHIOR</name>
<dbReference type="AlphaFoldDB" id="A0A9P7BYJ1"/>
<gene>
    <name evidence="2" type="ORF">G6F51_014478</name>
</gene>
<dbReference type="Proteomes" id="UP000717996">
    <property type="component" value="Unassembled WGS sequence"/>
</dbReference>
<sequence length="95" mass="9767">MRDQVRSTRTNSAAEPSVTTTTASIIGHSRRTMRPSDGPDASCHALLTKVGMNSIDAAATGDSAPPSRPMATVGRPIPVTPLTMPASTNTTSSST</sequence>
<accession>A0A9P7BYJ1</accession>
<proteinExistence type="predicted"/>
<feature type="compositionally biased region" description="Polar residues" evidence="1">
    <location>
        <begin position="7"/>
        <end position="24"/>
    </location>
</feature>
<evidence type="ECO:0000313" key="3">
    <source>
        <dbReference type="Proteomes" id="UP000717996"/>
    </source>
</evidence>
<organism evidence="2 3">
    <name type="scientific">Rhizopus oryzae</name>
    <name type="common">Mucormycosis agent</name>
    <name type="synonym">Rhizopus arrhizus var. delemar</name>
    <dbReference type="NCBI Taxonomy" id="64495"/>
    <lineage>
        <taxon>Eukaryota</taxon>
        <taxon>Fungi</taxon>
        <taxon>Fungi incertae sedis</taxon>
        <taxon>Mucoromycota</taxon>
        <taxon>Mucoromycotina</taxon>
        <taxon>Mucoromycetes</taxon>
        <taxon>Mucorales</taxon>
        <taxon>Mucorineae</taxon>
        <taxon>Rhizopodaceae</taxon>
        <taxon>Rhizopus</taxon>
    </lineage>
</organism>
<comment type="caution">
    <text evidence="2">The sequence shown here is derived from an EMBL/GenBank/DDBJ whole genome shotgun (WGS) entry which is preliminary data.</text>
</comment>
<feature type="region of interest" description="Disordered" evidence="1">
    <location>
        <begin position="57"/>
        <end position="95"/>
    </location>
</feature>
<dbReference type="EMBL" id="JAANIT010010807">
    <property type="protein sequence ID" value="KAG1523902.1"/>
    <property type="molecule type" value="Genomic_DNA"/>
</dbReference>
<reference evidence="2" key="1">
    <citation type="journal article" date="2020" name="Microb. Genom.">
        <title>Genetic diversity of clinical and environmental Mucorales isolates obtained from an investigation of mucormycosis cases among solid organ transplant recipients.</title>
        <authorList>
            <person name="Nguyen M.H."/>
            <person name="Kaul D."/>
            <person name="Muto C."/>
            <person name="Cheng S.J."/>
            <person name="Richter R.A."/>
            <person name="Bruno V.M."/>
            <person name="Liu G."/>
            <person name="Beyhan S."/>
            <person name="Sundermann A.J."/>
            <person name="Mounaud S."/>
            <person name="Pasculle A.W."/>
            <person name="Nierman W.C."/>
            <person name="Driscoll E."/>
            <person name="Cumbie R."/>
            <person name="Clancy C.J."/>
            <person name="Dupont C.L."/>
        </authorList>
    </citation>
    <scope>NUCLEOTIDE SEQUENCE</scope>
    <source>
        <strain evidence="2">GL16</strain>
    </source>
</reference>
<evidence type="ECO:0000256" key="1">
    <source>
        <dbReference type="SAM" id="MobiDB-lite"/>
    </source>
</evidence>
<protein>
    <submittedName>
        <fullName evidence="2">Uncharacterized protein</fullName>
    </submittedName>
</protein>
<feature type="region of interest" description="Disordered" evidence="1">
    <location>
        <begin position="1"/>
        <end position="41"/>
    </location>
</feature>
<feature type="compositionally biased region" description="Polar residues" evidence="1">
    <location>
        <begin position="85"/>
        <end position="95"/>
    </location>
</feature>
<evidence type="ECO:0000313" key="2">
    <source>
        <dbReference type="EMBL" id="KAG1523902.1"/>
    </source>
</evidence>